<evidence type="ECO:0000313" key="1">
    <source>
        <dbReference type="EMBL" id="MCS3864789.1"/>
    </source>
</evidence>
<dbReference type="EMBL" id="JANTYZ010000002">
    <property type="protein sequence ID" value="MCS3864789.1"/>
    <property type="molecule type" value="Genomic_DNA"/>
</dbReference>
<comment type="caution">
    <text evidence="4">The sequence shown here is derived from an EMBL/GenBank/DDBJ whole genome shotgun (WGS) entry which is preliminary data.</text>
</comment>
<evidence type="ECO:0000313" key="3">
    <source>
        <dbReference type="EMBL" id="MCS4037479.1"/>
    </source>
</evidence>
<protein>
    <submittedName>
        <fullName evidence="4">Uncharacterized protein</fullName>
    </submittedName>
</protein>
<dbReference type="Proteomes" id="UP001155040">
    <property type="component" value="Unassembled WGS sequence"/>
</dbReference>
<dbReference type="EMBL" id="JANUBF010000019">
    <property type="protein sequence ID" value="MCS4037479.1"/>
    <property type="molecule type" value="Genomic_DNA"/>
</dbReference>
<sequence length="31" mass="3474">MASDTLETTLTSIHEMTPRVKQFILEAGDHT</sequence>
<dbReference type="Proteomes" id="UP001155034">
    <property type="component" value="Unassembled WGS sequence"/>
</dbReference>
<feature type="non-terminal residue" evidence="4">
    <location>
        <position position="31"/>
    </location>
</feature>
<accession>A0A9X2UQ50</accession>
<dbReference type="EMBL" id="JANTYZ010000012">
    <property type="protein sequence ID" value="MCS3866436.1"/>
    <property type="molecule type" value="Genomic_DNA"/>
</dbReference>
<evidence type="ECO:0000313" key="4">
    <source>
        <dbReference type="EMBL" id="MCS4038149.1"/>
    </source>
</evidence>
<evidence type="ECO:0000313" key="2">
    <source>
        <dbReference type="EMBL" id="MCS3866436.1"/>
    </source>
</evidence>
<evidence type="ECO:0000313" key="5">
    <source>
        <dbReference type="Proteomes" id="UP001155040"/>
    </source>
</evidence>
<dbReference type="AlphaFoldDB" id="A0A9X2UQ50"/>
<dbReference type="EMBL" id="JANUBF010000040">
    <property type="protein sequence ID" value="MCS4038149.1"/>
    <property type="molecule type" value="Genomic_DNA"/>
</dbReference>
<name>A0A9X2UQ50_9BACT</name>
<proteinExistence type="predicted"/>
<reference evidence="4" key="1">
    <citation type="submission" date="2022-08" db="EMBL/GenBank/DDBJ databases">
        <title>Genomic Encyclopedia of Type Strains, Phase V (KMG-V): Genome sequencing to study the core and pangenomes of soil and plant-associated prokaryotes.</title>
        <authorList>
            <person name="Whitman W."/>
        </authorList>
    </citation>
    <scope>NUCLEOTIDE SEQUENCE</scope>
    <source>
        <strain evidence="1">SP2016B</strain>
        <strain evidence="4">SP3012</strain>
    </source>
</reference>
<organism evidence="4 5">
    <name type="scientific">Salinibacter ruber</name>
    <dbReference type="NCBI Taxonomy" id="146919"/>
    <lineage>
        <taxon>Bacteria</taxon>
        <taxon>Pseudomonadati</taxon>
        <taxon>Rhodothermota</taxon>
        <taxon>Rhodothermia</taxon>
        <taxon>Rhodothermales</taxon>
        <taxon>Salinibacteraceae</taxon>
        <taxon>Salinibacter</taxon>
    </lineage>
</organism>
<gene>
    <name evidence="1" type="ORF">GGP82_001335</name>
    <name evidence="2" type="ORF">GGP82_003010</name>
    <name evidence="3" type="ORF">GGQ01_002562</name>
    <name evidence="4" type="ORF">GGQ01_003239</name>
</gene>